<dbReference type="WBParaSite" id="L893_g12614.t1">
    <property type="protein sequence ID" value="L893_g12614.t1"/>
    <property type="gene ID" value="L893_g12614"/>
</dbReference>
<organism evidence="2 3">
    <name type="scientific">Steinernema glaseri</name>
    <dbReference type="NCBI Taxonomy" id="37863"/>
    <lineage>
        <taxon>Eukaryota</taxon>
        <taxon>Metazoa</taxon>
        <taxon>Ecdysozoa</taxon>
        <taxon>Nematoda</taxon>
        <taxon>Chromadorea</taxon>
        <taxon>Rhabditida</taxon>
        <taxon>Tylenchina</taxon>
        <taxon>Panagrolaimomorpha</taxon>
        <taxon>Strongyloidoidea</taxon>
        <taxon>Steinernematidae</taxon>
        <taxon>Steinernema</taxon>
    </lineage>
</organism>
<dbReference type="Proteomes" id="UP000095287">
    <property type="component" value="Unplaced"/>
</dbReference>
<accession>A0A1I7Y4L3</accession>
<evidence type="ECO:0000256" key="1">
    <source>
        <dbReference type="SAM" id="MobiDB-lite"/>
    </source>
</evidence>
<evidence type="ECO:0000313" key="3">
    <source>
        <dbReference type="WBParaSite" id="L893_g12614.t1"/>
    </source>
</evidence>
<keyword evidence="2" id="KW-1185">Reference proteome</keyword>
<feature type="region of interest" description="Disordered" evidence="1">
    <location>
        <begin position="1"/>
        <end position="55"/>
    </location>
</feature>
<feature type="compositionally biased region" description="Polar residues" evidence="1">
    <location>
        <begin position="32"/>
        <end position="48"/>
    </location>
</feature>
<proteinExistence type="predicted"/>
<sequence>MNAPERQGRPKRLAVTGPEYSVQSAPPVINDMRTSPSSELKKSPQISKDWSGRSRVGGTASCCHLALRGISHQPLINLIGLKSPASLSTPVLSWPC</sequence>
<dbReference type="AlphaFoldDB" id="A0A1I7Y4L3"/>
<evidence type="ECO:0000313" key="2">
    <source>
        <dbReference type="Proteomes" id="UP000095287"/>
    </source>
</evidence>
<protein>
    <submittedName>
        <fullName evidence="3">Uncharacterized protein</fullName>
    </submittedName>
</protein>
<reference evidence="3" key="1">
    <citation type="submission" date="2016-11" db="UniProtKB">
        <authorList>
            <consortium name="WormBaseParasite"/>
        </authorList>
    </citation>
    <scope>IDENTIFICATION</scope>
</reference>
<name>A0A1I7Y4L3_9BILA</name>